<name>A0A1G2FIF6_9BACT</name>
<evidence type="ECO:0000256" key="4">
    <source>
        <dbReference type="ARBA" id="ARBA00023136"/>
    </source>
</evidence>
<feature type="transmembrane region" description="Helical" evidence="5">
    <location>
        <begin position="70"/>
        <end position="86"/>
    </location>
</feature>
<feature type="transmembrane region" description="Helical" evidence="5">
    <location>
        <begin position="328"/>
        <end position="346"/>
    </location>
</feature>
<dbReference type="STRING" id="1801997.A3J64_02100"/>
<comment type="subcellular location">
    <subcellularLocation>
        <location evidence="1">Membrane</location>
        <topology evidence="1">Multi-pass membrane protein</topology>
    </subcellularLocation>
</comment>
<accession>A0A1G2FIF6</accession>
<dbReference type="GO" id="GO:0016020">
    <property type="term" value="C:membrane"/>
    <property type="evidence" value="ECO:0007669"/>
    <property type="project" value="UniProtKB-SubCell"/>
</dbReference>
<organism evidence="7 8">
    <name type="scientific">Candidatus Portnoybacteria bacterium RIFCSPHIGHO2_12_FULL_38_9</name>
    <dbReference type="NCBI Taxonomy" id="1801997"/>
    <lineage>
        <taxon>Bacteria</taxon>
        <taxon>Candidatus Portnoyibacteriota</taxon>
    </lineage>
</organism>
<feature type="transmembrane region" description="Helical" evidence="5">
    <location>
        <begin position="567"/>
        <end position="587"/>
    </location>
</feature>
<dbReference type="PANTHER" id="PTHR37422:SF13">
    <property type="entry name" value="LIPOPOLYSACCHARIDE BIOSYNTHESIS PROTEIN PA4999-RELATED"/>
    <property type="match status" value="1"/>
</dbReference>
<dbReference type="PANTHER" id="PTHR37422">
    <property type="entry name" value="TEICHURONIC ACID BIOSYNTHESIS PROTEIN TUAE"/>
    <property type="match status" value="1"/>
</dbReference>
<evidence type="ECO:0000259" key="6">
    <source>
        <dbReference type="Pfam" id="PF04932"/>
    </source>
</evidence>
<evidence type="ECO:0000256" key="2">
    <source>
        <dbReference type="ARBA" id="ARBA00022692"/>
    </source>
</evidence>
<feature type="transmembrane region" description="Helical" evidence="5">
    <location>
        <begin position="176"/>
        <end position="197"/>
    </location>
</feature>
<feature type="transmembrane region" description="Helical" evidence="5">
    <location>
        <begin position="395"/>
        <end position="415"/>
    </location>
</feature>
<dbReference type="InterPro" id="IPR051533">
    <property type="entry name" value="WaaL-like"/>
</dbReference>
<reference evidence="7 8" key="1">
    <citation type="journal article" date="2016" name="Nat. Commun.">
        <title>Thousands of microbial genomes shed light on interconnected biogeochemical processes in an aquifer system.</title>
        <authorList>
            <person name="Anantharaman K."/>
            <person name="Brown C.T."/>
            <person name="Hug L.A."/>
            <person name="Sharon I."/>
            <person name="Castelle C.J."/>
            <person name="Probst A.J."/>
            <person name="Thomas B.C."/>
            <person name="Singh A."/>
            <person name="Wilkins M.J."/>
            <person name="Karaoz U."/>
            <person name="Brodie E.L."/>
            <person name="Williams K.H."/>
            <person name="Hubbard S.S."/>
            <person name="Banfield J.F."/>
        </authorList>
    </citation>
    <scope>NUCLEOTIDE SEQUENCE [LARGE SCALE GENOMIC DNA]</scope>
</reference>
<dbReference type="Pfam" id="PF04932">
    <property type="entry name" value="Wzy_C"/>
    <property type="match status" value="1"/>
</dbReference>
<keyword evidence="2 5" id="KW-0812">Transmembrane</keyword>
<feature type="transmembrane region" description="Helical" evidence="5">
    <location>
        <begin position="119"/>
        <end position="141"/>
    </location>
</feature>
<feature type="transmembrane region" description="Helical" evidence="5">
    <location>
        <begin position="253"/>
        <end position="272"/>
    </location>
</feature>
<comment type="caution">
    <text evidence="7">The sequence shown here is derived from an EMBL/GenBank/DDBJ whole genome shotgun (WGS) entry which is preliminary data.</text>
</comment>
<feature type="transmembrane region" description="Helical" evidence="5">
    <location>
        <begin position="6"/>
        <end position="22"/>
    </location>
</feature>
<evidence type="ECO:0000313" key="7">
    <source>
        <dbReference type="EMBL" id="OGZ37572.1"/>
    </source>
</evidence>
<keyword evidence="3 5" id="KW-1133">Transmembrane helix</keyword>
<feature type="transmembrane region" description="Helical" evidence="5">
    <location>
        <begin position="500"/>
        <end position="520"/>
    </location>
</feature>
<keyword evidence="4 5" id="KW-0472">Membrane</keyword>
<evidence type="ECO:0000256" key="1">
    <source>
        <dbReference type="ARBA" id="ARBA00004141"/>
    </source>
</evidence>
<evidence type="ECO:0000256" key="5">
    <source>
        <dbReference type="SAM" id="Phobius"/>
    </source>
</evidence>
<evidence type="ECO:0000313" key="8">
    <source>
        <dbReference type="Proteomes" id="UP000177061"/>
    </source>
</evidence>
<feature type="domain" description="O-antigen ligase-related" evidence="6">
    <location>
        <begin position="312"/>
        <end position="513"/>
    </location>
</feature>
<protein>
    <recommendedName>
        <fullName evidence="6">O-antigen ligase-related domain-containing protein</fullName>
    </recommendedName>
</protein>
<sequence>MKNLVIILTEIAVIFLMVFNVWPREGALFLTGLLIFYFIFSPLEDSLWVFIASIPLFAALPLTENFDSMANWRILLTVLFLVWLWESRKSITQLMRDTECPILKCGTPSVPYGPRIPTLAILSGIFLGLGVLSLINAADIIVGLKRLLYFINIFMLFLIVAETVKNKNNLLKIFQAMGAALGLTLLIGYLQFFSVFFTPLYTFWQFWAKNMIPVFYGEKLGNLLSYSNTWFSYYVSQPPTLRMFSVFPDSHSFALFLIIGLPLLLTAVFLRLSPFWLFSLKKCGNLPVGQAGPPNQRTGVENKRPLFFWYPLLIFFLLALIFSGSRGIWVSAFGLLIFLLISIIILRPSKATEATFRKFGSGAELFDRLRRFAIIEIGFPASFKLRPEGIKISQLVAGSLVIFFFLFPISSWFLFLSQKAQMDDLDLSKDAFLVFERAKSIADLSEVSVRGRLEIWQRTIDSIAARPVLGVGLANYPIVLNEDISAGKRGASAHNLYLDVAAEAGIFALLILLVIFWEILKTAWQVFGSQAPIGSLAPKYWAGFFGLVFIWILVYSLFDIVLLNDKVLLFFTVNLALLYAFQSPFNFRKSSDL</sequence>
<feature type="transmembrane region" description="Helical" evidence="5">
    <location>
        <begin position="147"/>
        <end position="164"/>
    </location>
</feature>
<dbReference type="Proteomes" id="UP000177061">
    <property type="component" value="Unassembled WGS sequence"/>
</dbReference>
<gene>
    <name evidence="7" type="ORF">A3J64_02100</name>
</gene>
<feature type="transmembrane region" description="Helical" evidence="5">
    <location>
        <begin position="540"/>
        <end position="561"/>
    </location>
</feature>
<dbReference type="AlphaFoldDB" id="A0A1G2FIF6"/>
<feature type="transmembrane region" description="Helical" evidence="5">
    <location>
        <begin position="306"/>
        <end position="322"/>
    </location>
</feature>
<evidence type="ECO:0000256" key="3">
    <source>
        <dbReference type="ARBA" id="ARBA00022989"/>
    </source>
</evidence>
<feature type="transmembrane region" description="Helical" evidence="5">
    <location>
        <begin position="34"/>
        <end position="58"/>
    </location>
</feature>
<dbReference type="EMBL" id="MHNB01000005">
    <property type="protein sequence ID" value="OGZ37572.1"/>
    <property type="molecule type" value="Genomic_DNA"/>
</dbReference>
<proteinExistence type="predicted"/>
<dbReference type="InterPro" id="IPR007016">
    <property type="entry name" value="O-antigen_ligase-rel_domated"/>
</dbReference>